<dbReference type="Pfam" id="PF00076">
    <property type="entry name" value="RRM_1"/>
    <property type="match status" value="1"/>
</dbReference>
<dbReference type="GO" id="GO:0003723">
    <property type="term" value="F:RNA binding"/>
    <property type="evidence" value="ECO:0007669"/>
    <property type="project" value="UniProtKB-UniRule"/>
</dbReference>
<reference evidence="5" key="1">
    <citation type="submission" date="2021-01" db="EMBL/GenBank/DDBJ databases">
        <authorList>
            <person name="Lovell J.T."/>
            <person name="Bentley N."/>
            <person name="Bhattarai G."/>
            <person name="Jenkins J.W."/>
            <person name="Sreedasyam A."/>
            <person name="Alarcon Y."/>
            <person name="Bock C."/>
            <person name="Boston L."/>
            <person name="Carlson J."/>
            <person name="Cervantes K."/>
            <person name="Clermont K."/>
            <person name="Krom N."/>
            <person name="Kubenka K."/>
            <person name="Mamidi S."/>
            <person name="Mattison C."/>
            <person name="Monteros M."/>
            <person name="Pisani C."/>
            <person name="Plott C."/>
            <person name="Rajasekar S."/>
            <person name="Rhein H.S."/>
            <person name="Rohla C."/>
            <person name="Song M."/>
            <person name="Hilaire R.S."/>
            <person name="Shu S."/>
            <person name="Wells L."/>
            <person name="Wang X."/>
            <person name="Webber J."/>
            <person name="Heerema R.J."/>
            <person name="Klein P."/>
            <person name="Conner P."/>
            <person name="Grauke L."/>
            <person name="Grimwood J."/>
            <person name="Schmutz J."/>
            <person name="Randall J.J."/>
        </authorList>
    </citation>
    <scope>NUCLEOTIDE SEQUENCE</scope>
    <source>
        <tissue evidence="5">Leaf</tissue>
    </source>
</reference>
<sequence>MEATHVGGNGTLNYGEFVVVSVNLKRMGNDDHSHKAFAFFDQNLSDYIEIEELREKFYNYGKIASLVIEKGDNGTSKGLGFVHINITSVVVFVVIASCFLVTLYKLMFFWFFELSVLLLGIGSIRACKLDWLLYY</sequence>
<protein>
    <recommendedName>
        <fullName evidence="7">EF-hand domain-containing protein</fullName>
    </recommendedName>
</protein>
<dbReference type="InterPro" id="IPR002048">
    <property type="entry name" value="EF_hand_dom"/>
</dbReference>
<dbReference type="PROSITE" id="PS50102">
    <property type="entry name" value="RRM"/>
    <property type="match status" value="1"/>
</dbReference>
<feature type="domain" description="EF-hand" evidence="4">
    <location>
        <begin position="28"/>
        <end position="63"/>
    </location>
</feature>
<keyword evidence="2" id="KW-0472">Membrane</keyword>
<proteinExistence type="predicted"/>
<comment type="caution">
    <text evidence="5">The sequence shown here is derived from an EMBL/GenBank/DDBJ whole genome shotgun (WGS) entry which is preliminary data.</text>
</comment>
<dbReference type="GO" id="GO:0005509">
    <property type="term" value="F:calcium ion binding"/>
    <property type="evidence" value="ECO:0007669"/>
    <property type="project" value="InterPro"/>
</dbReference>
<keyword evidence="2" id="KW-0812">Transmembrane</keyword>
<dbReference type="InterPro" id="IPR000504">
    <property type="entry name" value="RRM_dom"/>
</dbReference>
<evidence type="ECO:0000256" key="1">
    <source>
        <dbReference type="PROSITE-ProRule" id="PRU00176"/>
    </source>
</evidence>
<evidence type="ECO:0000259" key="4">
    <source>
        <dbReference type="PROSITE" id="PS50222"/>
    </source>
</evidence>
<feature type="transmembrane region" description="Helical" evidence="2">
    <location>
        <begin position="79"/>
        <end position="102"/>
    </location>
</feature>
<keyword evidence="2" id="KW-1133">Transmembrane helix</keyword>
<keyword evidence="1" id="KW-0694">RNA-binding</keyword>
<evidence type="ECO:0000259" key="3">
    <source>
        <dbReference type="PROSITE" id="PS50102"/>
    </source>
</evidence>
<evidence type="ECO:0000313" key="5">
    <source>
        <dbReference type="EMBL" id="KAG6722515.1"/>
    </source>
</evidence>
<name>A0A922FKZ6_CARIL</name>
<dbReference type="Proteomes" id="UP000811246">
    <property type="component" value="Chromosome 3"/>
</dbReference>
<feature type="domain" description="RRM" evidence="3">
    <location>
        <begin position="37"/>
        <end position="85"/>
    </location>
</feature>
<accession>A0A922FKZ6</accession>
<feature type="transmembrane region" description="Helical" evidence="2">
    <location>
        <begin position="108"/>
        <end position="127"/>
    </location>
</feature>
<dbReference type="EMBL" id="CM031827">
    <property type="protein sequence ID" value="KAG6722515.1"/>
    <property type="molecule type" value="Genomic_DNA"/>
</dbReference>
<gene>
    <name evidence="5" type="ORF">I3842_03G164500</name>
</gene>
<organism evidence="5 6">
    <name type="scientific">Carya illinoinensis</name>
    <name type="common">Pecan</name>
    <dbReference type="NCBI Taxonomy" id="32201"/>
    <lineage>
        <taxon>Eukaryota</taxon>
        <taxon>Viridiplantae</taxon>
        <taxon>Streptophyta</taxon>
        <taxon>Embryophyta</taxon>
        <taxon>Tracheophyta</taxon>
        <taxon>Spermatophyta</taxon>
        <taxon>Magnoliopsida</taxon>
        <taxon>eudicotyledons</taxon>
        <taxon>Gunneridae</taxon>
        <taxon>Pentapetalae</taxon>
        <taxon>rosids</taxon>
        <taxon>fabids</taxon>
        <taxon>Fagales</taxon>
        <taxon>Juglandaceae</taxon>
        <taxon>Carya</taxon>
    </lineage>
</organism>
<evidence type="ECO:0000313" key="6">
    <source>
        <dbReference type="Proteomes" id="UP000811246"/>
    </source>
</evidence>
<evidence type="ECO:0008006" key="7">
    <source>
        <dbReference type="Google" id="ProtNLM"/>
    </source>
</evidence>
<evidence type="ECO:0000256" key="2">
    <source>
        <dbReference type="SAM" id="Phobius"/>
    </source>
</evidence>
<dbReference type="AlphaFoldDB" id="A0A922FKZ6"/>
<dbReference type="PROSITE" id="PS50222">
    <property type="entry name" value="EF_HAND_2"/>
    <property type="match status" value="1"/>
</dbReference>